<keyword evidence="5" id="KW-1185">Reference proteome</keyword>
<dbReference type="InterPro" id="IPR003583">
    <property type="entry name" value="Hlx-hairpin-Hlx_DNA-bd_motif"/>
</dbReference>
<dbReference type="GO" id="GO:0003677">
    <property type="term" value="F:DNA binding"/>
    <property type="evidence" value="ECO:0007669"/>
    <property type="project" value="InterPro"/>
</dbReference>
<dbReference type="InterPro" id="IPR051675">
    <property type="entry name" value="Endo/Exo/Phosphatase_dom_1"/>
</dbReference>
<gene>
    <name evidence="4" type="ORF">Ocin01_03614</name>
</gene>
<dbReference type="SUPFAM" id="SSF56219">
    <property type="entry name" value="DNase I-like"/>
    <property type="match status" value="1"/>
</dbReference>
<evidence type="ECO:0000256" key="2">
    <source>
        <dbReference type="SAM" id="MobiDB-lite"/>
    </source>
</evidence>
<dbReference type="Gene3D" id="3.60.10.10">
    <property type="entry name" value="Endonuclease/exonuclease/phosphatase"/>
    <property type="match status" value="1"/>
</dbReference>
<dbReference type="PANTHER" id="PTHR21180:SF32">
    <property type="entry name" value="ENDONUCLEASE_EXONUCLEASE_PHOSPHATASE FAMILY DOMAIN-CONTAINING PROTEIN 1"/>
    <property type="match status" value="1"/>
</dbReference>
<dbReference type="Proteomes" id="UP000094527">
    <property type="component" value="Unassembled WGS sequence"/>
</dbReference>
<dbReference type="Pfam" id="PF12836">
    <property type="entry name" value="HHH_3"/>
    <property type="match status" value="2"/>
</dbReference>
<feature type="compositionally biased region" description="Polar residues" evidence="2">
    <location>
        <begin position="54"/>
        <end position="67"/>
    </location>
</feature>
<proteinExistence type="predicted"/>
<dbReference type="Gene3D" id="1.10.150.320">
    <property type="entry name" value="Photosystem II 12 kDa extrinsic protein"/>
    <property type="match status" value="1"/>
</dbReference>
<dbReference type="AlphaFoldDB" id="A0A1D2NCU1"/>
<dbReference type="EMBL" id="LJIJ01000088">
    <property type="protein sequence ID" value="ODN03059.1"/>
    <property type="molecule type" value="Genomic_DNA"/>
</dbReference>
<feature type="compositionally biased region" description="Low complexity" evidence="2">
    <location>
        <begin position="19"/>
        <end position="37"/>
    </location>
</feature>
<name>A0A1D2NCU1_ORCCI</name>
<evidence type="ECO:0000313" key="4">
    <source>
        <dbReference type="EMBL" id="ODN03059.1"/>
    </source>
</evidence>
<accession>A0A1D2NCU1</accession>
<dbReference type="OrthoDB" id="6237065at2759"/>
<dbReference type="OMA" id="HLVPANT"/>
<evidence type="ECO:0000313" key="5">
    <source>
        <dbReference type="Proteomes" id="UP000094527"/>
    </source>
</evidence>
<keyword evidence="4" id="KW-0378">Hydrolase</keyword>
<dbReference type="STRING" id="48709.A0A1D2NCU1"/>
<evidence type="ECO:0000256" key="1">
    <source>
        <dbReference type="ARBA" id="ARBA00015260"/>
    </source>
</evidence>
<dbReference type="Gene3D" id="1.10.150.280">
    <property type="entry name" value="AF1531-like domain"/>
    <property type="match status" value="1"/>
</dbReference>
<reference evidence="4 5" key="1">
    <citation type="journal article" date="2016" name="Genome Biol. Evol.">
        <title>Gene Family Evolution Reflects Adaptation to Soil Environmental Stressors in the Genome of the Collembolan Orchesella cincta.</title>
        <authorList>
            <person name="Faddeeva-Vakhrusheva A."/>
            <person name="Derks M.F."/>
            <person name="Anvar S.Y."/>
            <person name="Agamennone V."/>
            <person name="Suring W."/>
            <person name="Smit S."/>
            <person name="van Straalen N.M."/>
            <person name="Roelofs D."/>
        </authorList>
    </citation>
    <scope>NUCLEOTIDE SEQUENCE [LARGE SCALE GENOMIC DNA]</scope>
    <source>
        <tissue evidence="4">Mixed pool</tissue>
    </source>
</reference>
<dbReference type="SMART" id="SM00278">
    <property type="entry name" value="HhH1"/>
    <property type="match status" value="3"/>
</dbReference>
<keyword evidence="4" id="KW-0255">Endonuclease</keyword>
<keyword evidence="4" id="KW-0540">Nuclease</keyword>
<sequence>MGQGPSSHNANHRSGGSRRGLPSRTSIIVNSNGSIINTDPDPLHIDPAFEDESASNNNNVRTPSPLESASYLHQRKSTSSLSRMFLNRKWKKRRGSISASFSINENDIKVELMNINTATEEELMTLPGVNRALARNIVNHRQMIGGFRKIEDLALVSDMGATKLDLIRAEVCVSKRRPGLSLASSKSPSLESISSAAESVPITVAPSVYPLKRVNVNTANIFDLMTVPGINQALAARIVNYRDKKGYYKSVDDLKRVGISYKRLGAVKMYLTTYEVDSDRSSTVSNFTPGTPASVARLAASSKATSSTSVIKLEEKSRAMCINNSCSSSSNISLKVFKPKPARREYLPSSDLKIIYDLMSVKTPRPEIESEFSGEYNGAPAVRVATWNLEKLTKEKINNPGVMEVITRTILERGISLLTVQEVCDVKALEKICSELNNPLLQRNQEWTGYRGTWKCALHNRPIHINQLDFHLGVLYNTDHFTSVENVDSDSFTPFQNGSLWQFAVFKVESPSSSWMLINVLSTAMEVQFANGYAQDPSKQKDVTEYIKALVDKTEGAMIMGFFNASRAQKGLDNIADLSRLLPQGEEEENPYSLWISPRLHEKFTGDSGYVEEGLTHLSIPKGWTWGGQASTYGPLWCTFYSSSNTTNTTDSVQL</sequence>
<dbReference type="InterPro" id="IPR036691">
    <property type="entry name" value="Endo/exonu/phosph_ase_sf"/>
</dbReference>
<dbReference type="GO" id="GO:0004519">
    <property type="term" value="F:endonuclease activity"/>
    <property type="evidence" value="ECO:0007669"/>
    <property type="project" value="UniProtKB-KW"/>
</dbReference>
<feature type="domain" description="Helix-hairpin-helix DNA-binding motif class 1" evidence="3">
    <location>
        <begin position="151"/>
        <end position="170"/>
    </location>
</feature>
<protein>
    <recommendedName>
        <fullName evidence="1">Endonuclease/exonuclease/phosphatase family domain-containing protein 1</fullName>
    </recommendedName>
</protein>
<evidence type="ECO:0000259" key="3">
    <source>
        <dbReference type="SMART" id="SM00278"/>
    </source>
</evidence>
<feature type="domain" description="Helix-hairpin-helix DNA-binding motif class 1" evidence="3">
    <location>
        <begin position="222"/>
        <end position="241"/>
    </location>
</feature>
<organism evidence="4 5">
    <name type="scientific">Orchesella cincta</name>
    <name type="common">Springtail</name>
    <name type="synonym">Podura cincta</name>
    <dbReference type="NCBI Taxonomy" id="48709"/>
    <lineage>
        <taxon>Eukaryota</taxon>
        <taxon>Metazoa</taxon>
        <taxon>Ecdysozoa</taxon>
        <taxon>Arthropoda</taxon>
        <taxon>Hexapoda</taxon>
        <taxon>Collembola</taxon>
        <taxon>Entomobryomorpha</taxon>
        <taxon>Entomobryoidea</taxon>
        <taxon>Orchesellidae</taxon>
        <taxon>Orchesellinae</taxon>
        <taxon>Orchesella</taxon>
    </lineage>
</organism>
<dbReference type="SUPFAM" id="SSF47781">
    <property type="entry name" value="RuvA domain 2-like"/>
    <property type="match status" value="2"/>
</dbReference>
<keyword evidence="4" id="KW-0269">Exonuclease</keyword>
<dbReference type="InterPro" id="IPR010994">
    <property type="entry name" value="RuvA_2-like"/>
</dbReference>
<dbReference type="PANTHER" id="PTHR21180">
    <property type="entry name" value="ENDONUCLEASE/EXONUCLEASE/PHOSPHATASE FAMILY DOMAIN-CONTAINING PROTEIN 1"/>
    <property type="match status" value="1"/>
</dbReference>
<dbReference type="GO" id="GO:0006281">
    <property type="term" value="P:DNA repair"/>
    <property type="evidence" value="ECO:0007669"/>
    <property type="project" value="InterPro"/>
</dbReference>
<feature type="region of interest" description="Disordered" evidence="2">
    <location>
        <begin position="1"/>
        <end position="75"/>
    </location>
</feature>
<dbReference type="GO" id="GO:0004527">
    <property type="term" value="F:exonuclease activity"/>
    <property type="evidence" value="ECO:0007669"/>
    <property type="project" value="UniProtKB-KW"/>
</dbReference>
<comment type="caution">
    <text evidence="4">The sequence shown here is derived from an EMBL/GenBank/DDBJ whole genome shotgun (WGS) entry which is preliminary data.</text>
</comment>
<feature type="domain" description="Helix-hairpin-helix DNA-binding motif class 1" evidence="3">
    <location>
        <begin position="121"/>
        <end position="140"/>
    </location>
</feature>